<sequence length="495" mass="56211">MSALELSDGARFSECKDGTELERNSQDARGIHESWSNARRDPFVLKFPPEIASYIFFLCLDKRSDEEVAILPTPFHLGSVCHGWRLLARSTPELWSTLSFSIGKPTKPGGISQLQAVTEWLRLSGALPLAINVIWNRNRFSPEFCDPVIDIINQHSGRWCKLFFDQTEAFAHRFRGTSHPHNLRDLHFTAGLYDLPPTFEMISAPSPTRLTIFWFPILGLDIKWDNLTYLYVKVNTFDGCIEAIQNAPLLETCSIILHRWGSWPPLPKTSIRHMNIRRLKLSNIPFELLCSVLDALELPSLQVYHHETRDHDIKNGMDNVLSLVTRSGNDLKEIVLVMHNLHMEDLTKLSDAAPYLRGLNLSFGCTTDPPVIRDLFYNLSLSGPIGDLPTIFPRLRALAISAWSITAWDYIPCVFSSPHRKLLRLEVARLEVIAIDNDILRRILSLVDDGANIHIYFGISLMEYLPHARENFGKQNHRSSVVKHALEGEMGASDT</sequence>
<organism evidence="1 2">
    <name type="scientific">Hebeloma cylindrosporum</name>
    <dbReference type="NCBI Taxonomy" id="76867"/>
    <lineage>
        <taxon>Eukaryota</taxon>
        <taxon>Fungi</taxon>
        <taxon>Dikarya</taxon>
        <taxon>Basidiomycota</taxon>
        <taxon>Agaricomycotina</taxon>
        <taxon>Agaricomycetes</taxon>
        <taxon>Agaricomycetidae</taxon>
        <taxon>Agaricales</taxon>
        <taxon>Agaricineae</taxon>
        <taxon>Hymenogastraceae</taxon>
        <taxon>Hebeloma</taxon>
    </lineage>
</organism>
<dbReference type="SUPFAM" id="SSF52058">
    <property type="entry name" value="L domain-like"/>
    <property type="match status" value="1"/>
</dbReference>
<dbReference type="InterPro" id="IPR032675">
    <property type="entry name" value="LRR_dom_sf"/>
</dbReference>
<dbReference type="EMBL" id="KN831792">
    <property type="protein sequence ID" value="KIM38206.1"/>
    <property type="molecule type" value="Genomic_DNA"/>
</dbReference>
<dbReference type="OrthoDB" id="2269034at2759"/>
<keyword evidence="2" id="KW-1185">Reference proteome</keyword>
<name>A0A0C3C3Q8_HEBCY</name>
<protein>
    <submittedName>
        <fullName evidence="1">Uncharacterized protein</fullName>
    </submittedName>
</protein>
<reference evidence="1 2" key="1">
    <citation type="submission" date="2014-04" db="EMBL/GenBank/DDBJ databases">
        <authorList>
            <consortium name="DOE Joint Genome Institute"/>
            <person name="Kuo A."/>
            <person name="Gay G."/>
            <person name="Dore J."/>
            <person name="Kohler A."/>
            <person name="Nagy L.G."/>
            <person name="Floudas D."/>
            <person name="Copeland A."/>
            <person name="Barry K.W."/>
            <person name="Cichocki N."/>
            <person name="Veneault-Fourrey C."/>
            <person name="LaButti K."/>
            <person name="Lindquist E.A."/>
            <person name="Lipzen A."/>
            <person name="Lundell T."/>
            <person name="Morin E."/>
            <person name="Murat C."/>
            <person name="Sun H."/>
            <person name="Tunlid A."/>
            <person name="Henrissat B."/>
            <person name="Grigoriev I.V."/>
            <person name="Hibbett D.S."/>
            <person name="Martin F."/>
            <person name="Nordberg H.P."/>
            <person name="Cantor M.N."/>
            <person name="Hua S.X."/>
        </authorList>
    </citation>
    <scope>NUCLEOTIDE SEQUENCE [LARGE SCALE GENOMIC DNA]</scope>
    <source>
        <strain evidence="2">h7</strain>
    </source>
</reference>
<accession>A0A0C3C3Q8</accession>
<gene>
    <name evidence="1" type="ORF">M413DRAFT_30338</name>
</gene>
<reference evidence="2" key="2">
    <citation type="submission" date="2015-01" db="EMBL/GenBank/DDBJ databases">
        <title>Evolutionary Origins and Diversification of the Mycorrhizal Mutualists.</title>
        <authorList>
            <consortium name="DOE Joint Genome Institute"/>
            <consortium name="Mycorrhizal Genomics Consortium"/>
            <person name="Kohler A."/>
            <person name="Kuo A."/>
            <person name="Nagy L.G."/>
            <person name="Floudas D."/>
            <person name="Copeland A."/>
            <person name="Barry K.W."/>
            <person name="Cichocki N."/>
            <person name="Veneault-Fourrey C."/>
            <person name="LaButti K."/>
            <person name="Lindquist E.A."/>
            <person name="Lipzen A."/>
            <person name="Lundell T."/>
            <person name="Morin E."/>
            <person name="Murat C."/>
            <person name="Riley R."/>
            <person name="Ohm R."/>
            <person name="Sun H."/>
            <person name="Tunlid A."/>
            <person name="Henrissat B."/>
            <person name="Grigoriev I.V."/>
            <person name="Hibbett D.S."/>
            <person name="Martin F."/>
        </authorList>
    </citation>
    <scope>NUCLEOTIDE SEQUENCE [LARGE SCALE GENOMIC DNA]</scope>
    <source>
        <strain evidence="2">h7</strain>
    </source>
</reference>
<dbReference type="AlphaFoldDB" id="A0A0C3C3Q8"/>
<dbReference type="HOGENOM" id="CLU_018544_14_1_1"/>
<evidence type="ECO:0000313" key="2">
    <source>
        <dbReference type="Proteomes" id="UP000053424"/>
    </source>
</evidence>
<proteinExistence type="predicted"/>
<dbReference type="Proteomes" id="UP000053424">
    <property type="component" value="Unassembled WGS sequence"/>
</dbReference>
<dbReference type="Gene3D" id="3.80.10.10">
    <property type="entry name" value="Ribonuclease Inhibitor"/>
    <property type="match status" value="1"/>
</dbReference>
<evidence type="ECO:0000313" key="1">
    <source>
        <dbReference type="EMBL" id="KIM38206.1"/>
    </source>
</evidence>